<evidence type="ECO:0000313" key="1">
    <source>
        <dbReference type="EMBL" id="JAD80567.1"/>
    </source>
</evidence>
<dbReference type="AlphaFoldDB" id="A0A0A9DA01"/>
<sequence length="105" mass="12121">MEGIIRMVLSLEKIDAQIQISSSSLDSFRILTISIYIYLEALQDIFVFGQQIYKFSITFSPQHLPKKISSLGEGLVSTLPVSCYLFTNIEEFRIYTMYVTNNRPR</sequence>
<accession>A0A0A9DA01</accession>
<proteinExistence type="predicted"/>
<protein>
    <submittedName>
        <fullName evidence="1">Digalactosyldiacylglycerol synthase 1</fullName>
    </submittedName>
</protein>
<reference evidence="1" key="2">
    <citation type="journal article" date="2015" name="Data Brief">
        <title>Shoot transcriptome of the giant reed, Arundo donax.</title>
        <authorList>
            <person name="Barrero R.A."/>
            <person name="Guerrero F.D."/>
            <person name="Moolhuijzen P."/>
            <person name="Goolsby J.A."/>
            <person name="Tidwell J."/>
            <person name="Bellgard S.E."/>
            <person name="Bellgard M.I."/>
        </authorList>
    </citation>
    <scope>NUCLEOTIDE SEQUENCE</scope>
    <source>
        <tissue evidence="1">Shoot tissue taken approximately 20 cm above the soil surface</tissue>
    </source>
</reference>
<name>A0A0A9DA01_ARUDO</name>
<dbReference type="EMBL" id="GBRH01217328">
    <property type="protein sequence ID" value="JAD80567.1"/>
    <property type="molecule type" value="Transcribed_RNA"/>
</dbReference>
<reference evidence="1" key="1">
    <citation type="submission" date="2014-09" db="EMBL/GenBank/DDBJ databases">
        <authorList>
            <person name="Magalhaes I.L.F."/>
            <person name="Oliveira U."/>
            <person name="Santos F.R."/>
            <person name="Vidigal T.H.D.A."/>
            <person name="Brescovit A.D."/>
            <person name="Santos A.J."/>
        </authorList>
    </citation>
    <scope>NUCLEOTIDE SEQUENCE</scope>
    <source>
        <tissue evidence="1">Shoot tissue taken approximately 20 cm above the soil surface</tissue>
    </source>
</reference>
<organism evidence="1">
    <name type="scientific">Arundo donax</name>
    <name type="common">Giant reed</name>
    <name type="synonym">Donax arundinaceus</name>
    <dbReference type="NCBI Taxonomy" id="35708"/>
    <lineage>
        <taxon>Eukaryota</taxon>
        <taxon>Viridiplantae</taxon>
        <taxon>Streptophyta</taxon>
        <taxon>Embryophyta</taxon>
        <taxon>Tracheophyta</taxon>
        <taxon>Spermatophyta</taxon>
        <taxon>Magnoliopsida</taxon>
        <taxon>Liliopsida</taxon>
        <taxon>Poales</taxon>
        <taxon>Poaceae</taxon>
        <taxon>PACMAD clade</taxon>
        <taxon>Arundinoideae</taxon>
        <taxon>Arundineae</taxon>
        <taxon>Arundo</taxon>
    </lineage>
</organism>